<dbReference type="SUPFAM" id="SSF53807">
    <property type="entry name" value="Helical backbone' metal receptor"/>
    <property type="match status" value="1"/>
</dbReference>
<dbReference type="Gene3D" id="3.40.50.1980">
    <property type="entry name" value="Nitrogenase molybdenum iron protein domain"/>
    <property type="match status" value="2"/>
</dbReference>
<dbReference type="EMBL" id="BJXU01000129">
    <property type="protein sequence ID" value="GEN25205.1"/>
    <property type="molecule type" value="Genomic_DNA"/>
</dbReference>
<dbReference type="InterPro" id="IPR050902">
    <property type="entry name" value="ABC_Transporter_SBP"/>
</dbReference>
<protein>
    <submittedName>
        <fullName evidence="2">ABC transporter substrate-binding protein</fullName>
    </submittedName>
</protein>
<dbReference type="PANTHER" id="PTHR30535:SF7">
    <property type="entry name" value="IRON(III) DICITRATE-BINDING PROTEIN"/>
    <property type="match status" value="1"/>
</dbReference>
<feature type="domain" description="Fe/B12 periplasmic-binding" evidence="1">
    <location>
        <begin position="26"/>
        <end position="319"/>
    </location>
</feature>
<organism evidence="2 3">
    <name type="scientific">Halomonas cupida</name>
    <dbReference type="NCBI Taxonomy" id="44933"/>
    <lineage>
        <taxon>Bacteria</taxon>
        <taxon>Pseudomonadati</taxon>
        <taxon>Pseudomonadota</taxon>
        <taxon>Gammaproteobacteria</taxon>
        <taxon>Oceanospirillales</taxon>
        <taxon>Halomonadaceae</taxon>
        <taxon>Halomonas</taxon>
    </lineage>
</organism>
<evidence type="ECO:0000313" key="2">
    <source>
        <dbReference type="EMBL" id="GEN25205.1"/>
    </source>
</evidence>
<evidence type="ECO:0000313" key="3">
    <source>
        <dbReference type="Proteomes" id="UP000321726"/>
    </source>
</evidence>
<dbReference type="Pfam" id="PF01497">
    <property type="entry name" value="Peripla_BP_2"/>
    <property type="match status" value="1"/>
</dbReference>
<evidence type="ECO:0000259" key="1">
    <source>
        <dbReference type="PROSITE" id="PS50983"/>
    </source>
</evidence>
<dbReference type="PROSITE" id="PS50983">
    <property type="entry name" value="FE_B12_PBP"/>
    <property type="match status" value="1"/>
</dbReference>
<comment type="caution">
    <text evidence="2">The sequence shown here is derived from an EMBL/GenBank/DDBJ whole genome shotgun (WGS) entry which is preliminary data.</text>
</comment>
<accession>A0ABQ0WHH0</accession>
<dbReference type="PANTHER" id="PTHR30535">
    <property type="entry name" value="VITAMIN B12-BINDING PROTEIN"/>
    <property type="match status" value="1"/>
</dbReference>
<proteinExistence type="predicted"/>
<dbReference type="InterPro" id="IPR002491">
    <property type="entry name" value="ABC_transptr_periplasmic_BD"/>
</dbReference>
<reference evidence="2 3" key="1">
    <citation type="submission" date="2019-07" db="EMBL/GenBank/DDBJ databases">
        <title>Whole genome shotgun sequence of Halomonas cupida NBRC 102219.</title>
        <authorList>
            <person name="Hosoyama A."/>
            <person name="Uohara A."/>
            <person name="Ohji S."/>
            <person name="Ichikawa N."/>
        </authorList>
    </citation>
    <scope>NUCLEOTIDE SEQUENCE [LARGE SCALE GENOMIC DNA]</scope>
    <source>
        <strain evidence="2 3">NBRC 102219</strain>
    </source>
</reference>
<keyword evidence="3" id="KW-1185">Reference proteome</keyword>
<sequence>MAADTDYPLTLGNCGEEVRLQSPPERVVTVGQSATEILYALGQADKVVGTSVWFNPVLPRYREVNAGIERIADNDPSFEAVVNRKPDLVAVQYEWHVGPTGSVASRDQFHDLGIATYIMPADCDTKDNATGGDGTRTAAFTTQSIYKGISELATIMDAQDAGEALISDLEARESHAIARAASLDLPEDLSAVFWFSSPDATTAPYVAGRLGAPGYMMDKLGIRNVIESDEEWPTVGWETIARADPDVIVIARMERRRYPADDVAGKLEFLHNDPVAREMSAVKHGRIVEMDAHAMSATMRTIFGLETLADALSTMSFEP</sequence>
<name>A0ABQ0WHH0_9GAMM</name>
<dbReference type="Proteomes" id="UP000321726">
    <property type="component" value="Unassembled WGS sequence"/>
</dbReference>
<gene>
    <name evidence="2" type="ORF">HCU01_31540</name>
</gene>